<protein>
    <submittedName>
        <fullName evidence="2">ZIP family zinc transporter</fullName>
    </submittedName>
</protein>
<keyword evidence="1" id="KW-0812">Transmembrane</keyword>
<dbReference type="EMBL" id="CP113089">
    <property type="protein sequence ID" value="WAB80790.1"/>
    <property type="molecule type" value="Genomic_DNA"/>
</dbReference>
<gene>
    <name evidence="2" type="ORF">OVN18_09450</name>
</gene>
<dbReference type="Proteomes" id="UP001164706">
    <property type="component" value="Chromosome"/>
</dbReference>
<feature type="transmembrane region" description="Helical" evidence="1">
    <location>
        <begin position="208"/>
        <end position="229"/>
    </location>
</feature>
<organism evidence="2 3">
    <name type="scientific">Microcella daejeonensis</name>
    <dbReference type="NCBI Taxonomy" id="2994971"/>
    <lineage>
        <taxon>Bacteria</taxon>
        <taxon>Bacillati</taxon>
        <taxon>Actinomycetota</taxon>
        <taxon>Actinomycetes</taxon>
        <taxon>Micrococcales</taxon>
        <taxon>Microbacteriaceae</taxon>
        <taxon>Microcella</taxon>
    </lineage>
</organism>
<sequence length="258" mass="25346">MPEVLIAGLAGLGAASWLVVGAAMGWFLRLPATLVAGVMAFGAGALVSTLAFELVGEARRTGGVLPTLGGFVLGAVVFVAADLLLARRGARARKPSIALQSEPGVHALPAATASSAVGLAVALGALLDGVPESLVLGLSLADGGAVSLPILVAVAVSNLPEGLGSAAGMKHEGRSARYVFGVWGGIALASGIAAAMGFALLAEAPLEAIAVVTTIAAGAILAMVANTLIPEAFASDRSFTGLWAALGFALSFALTQLG</sequence>
<feature type="transmembrane region" description="Helical" evidence="1">
    <location>
        <begin position="6"/>
        <end position="27"/>
    </location>
</feature>
<feature type="transmembrane region" description="Helical" evidence="1">
    <location>
        <begin position="34"/>
        <end position="52"/>
    </location>
</feature>
<accession>A0A9E8MJN7</accession>
<keyword evidence="1" id="KW-0472">Membrane</keyword>
<proteinExistence type="predicted"/>
<reference evidence="2" key="1">
    <citation type="submission" date="2022-11" db="EMBL/GenBank/DDBJ databases">
        <title>Description of Microcella daejonensis nov. sp, isolated from riverside soil.</title>
        <authorList>
            <person name="Molina K.M."/>
            <person name="Kim S.B."/>
        </authorList>
    </citation>
    <scope>NUCLEOTIDE SEQUENCE</scope>
    <source>
        <strain evidence="2">MMS21-STM12</strain>
    </source>
</reference>
<dbReference type="RefSeq" id="WP_267780492.1">
    <property type="nucleotide sequence ID" value="NZ_CP113089.1"/>
</dbReference>
<feature type="transmembrane region" description="Helical" evidence="1">
    <location>
        <begin position="107"/>
        <end position="127"/>
    </location>
</feature>
<evidence type="ECO:0000313" key="2">
    <source>
        <dbReference type="EMBL" id="WAB80790.1"/>
    </source>
</evidence>
<dbReference type="AlphaFoldDB" id="A0A9E8MJN7"/>
<feature type="transmembrane region" description="Helical" evidence="1">
    <location>
        <begin position="178"/>
        <end position="202"/>
    </location>
</feature>
<keyword evidence="1" id="KW-1133">Transmembrane helix</keyword>
<feature type="transmembrane region" description="Helical" evidence="1">
    <location>
        <begin position="64"/>
        <end position="86"/>
    </location>
</feature>
<evidence type="ECO:0000313" key="3">
    <source>
        <dbReference type="Proteomes" id="UP001164706"/>
    </source>
</evidence>
<keyword evidence="3" id="KW-1185">Reference proteome</keyword>
<feature type="transmembrane region" description="Helical" evidence="1">
    <location>
        <begin position="133"/>
        <end position="157"/>
    </location>
</feature>
<dbReference type="KEGG" id="mdb:OVN18_09450"/>
<name>A0A9E8MJN7_9MICO</name>
<feature type="transmembrane region" description="Helical" evidence="1">
    <location>
        <begin position="241"/>
        <end position="257"/>
    </location>
</feature>
<evidence type="ECO:0000256" key="1">
    <source>
        <dbReference type="SAM" id="Phobius"/>
    </source>
</evidence>